<evidence type="ECO:0000313" key="3">
    <source>
        <dbReference type="EMBL" id="MDK4326143.1"/>
    </source>
</evidence>
<keyword evidence="2" id="KW-0812">Transmembrane</keyword>
<evidence type="ECO:0000313" key="4">
    <source>
        <dbReference type="Proteomes" id="UP001226160"/>
    </source>
</evidence>
<accession>A0AAP4BUE2</accession>
<dbReference type="RefSeq" id="WP_284589700.1">
    <property type="nucleotide sequence ID" value="NZ_JASNVP010000005.1"/>
</dbReference>
<sequence length="136" mass="14342">MSNEIQTSVSNALRNQSWFIRRKDTIAAVAGTIVQLLNLLVFVTAGAPEWVNAVIAVSVGIAQTLVHAATPGAITPSMKQRLEKAALEPAPVTAETTAYSEGEQAARIAGEAVPNPEDPEHRATMGDNPHEHGSGH</sequence>
<reference evidence="3" key="1">
    <citation type="submission" date="2023-05" db="EMBL/GenBank/DDBJ databases">
        <title>Metabolic capabilities are highly conserved among human nasal-associated Corynebacterium species in pangenomic analyses.</title>
        <authorList>
            <person name="Tran T.H."/>
            <person name="Roberts A.Q."/>
            <person name="Escapa I.F."/>
            <person name="Gao W."/>
            <person name="Conlan S."/>
            <person name="Kong H."/>
            <person name="Segre J.A."/>
            <person name="Kelly M.S."/>
            <person name="Lemon K.P."/>
        </authorList>
    </citation>
    <scope>NUCLEOTIDE SEQUENCE</scope>
    <source>
        <strain evidence="3">KPL2654</strain>
    </source>
</reference>
<feature type="transmembrane region" description="Helical" evidence="2">
    <location>
        <begin position="26"/>
        <end position="47"/>
    </location>
</feature>
<comment type="caution">
    <text evidence="3">The sequence shown here is derived from an EMBL/GenBank/DDBJ whole genome shotgun (WGS) entry which is preliminary data.</text>
</comment>
<keyword evidence="2" id="KW-1133">Transmembrane helix</keyword>
<feature type="region of interest" description="Disordered" evidence="1">
    <location>
        <begin position="89"/>
        <end position="136"/>
    </location>
</feature>
<name>A0AAP4BUE2_9CORY</name>
<keyword evidence="2" id="KW-0472">Membrane</keyword>
<proteinExistence type="predicted"/>
<evidence type="ECO:0000256" key="2">
    <source>
        <dbReference type="SAM" id="Phobius"/>
    </source>
</evidence>
<evidence type="ECO:0000256" key="1">
    <source>
        <dbReference type="SAM" id="MobiDB-lite"/>
    </source>
</evidence>
<organism evidence="3 4">
    <name type="scientific">Corynebacterium propinquum</name>
    <dbReference type="NCBI Taxonomy" id="43769"/>
    <lineage>
        <taxon>Bacteria</taxon>
        <taxon>Bacillati</taxon>
        <taxon>Actinomycetota</taxon>
        <taxon>Actinomycetes</taxon>
        <taxon>Mycobacteriales</taxon>
        <taxon>Corynebacteriaceae</taxon>
        <taxon>Corynebacterium</taxon>
    </lineage>
</organism>
<dbReference type="EMBL" id="JASNVP010000005">
    <property type="protein sequence ID" value="MDK4326143.1"/>
    <property type="molecule type" value="Genomic_DNA"/>
</dbReference>
<protein>
    <submittedName>
        <fullName evidence="3">Uncharacterized protein</fullName>
    </submittedName>
</protein>
<dbReference type="Proteomes" id="UP001226160">
    <property type="component" value="Unassembled WGS sequence"/>
</dbReference>
<gene>
    <name evidence="3" type="ORF">QPX54_06400</name>
</gene>
<feature type="transmembrane region" description="Helical" evidence="2">
    <location>
        <begin position="53"/>
        <end position="74"/>
    </location>
</feature>
<feature type="compositionally biased region" description="Basic and acidic residues" evidence="1">
    <location>
        <begin position="118"/>
        <end position="136"/>
    </location>
</feature>
<dbReference type="AlphaFoldDB" id="A0AAP4BUE2"/>